<dbReference type="Gene3D" id="3.30.160.60">
    <property type="entry name" value="Classic Zinc Finger"/>
    <property type="match status" value="2"/>
</dbReference>
<evidence type="ECO:0000313" key="13">
    <source>
        <dbReference type="Proteomes" id="UP001054945"/>
    </source>
</evidence>
<sequence length="155" mass="17635">MFTLEPPLISRAFSTGVWTTSPGQRFANQGSATFAPTALIRRVDCMRPLAYSHRRETSRLPSLGVVYQKDSRFKCSLCNYVAHSSGNLLNHTRKHTGERPFQCPVCAKGFTQKGNAQRHMTMHFAQSKEICPICKVRYTREERAFRTSEPAFFSI</sequence>
<comment type="subcellular location">
    <subcellularLocation>
        <location evidence="1">Nucleus</location>
    </subcellularLocation>
</comment>
<feature type="domain" description="C2H2-type" evidence="11">
    <location>
        <begin position="101"/>
        <end position="128"/>
    </location>
</feature>
<dbReference type="PROSITE" id="PS00028">
    <property type="entry name" value="ZINC_FINGER_C2H2_1"/>
    <property type="match status" value="1"/>
</dbReference>
<evidence type="ECO:0000256" key="10">
    <source>
        <dbReference type="PROSITE-ProRule" id="PRU00042"/>
    </source>
</evidence>
<protein>
    <recommendedName>
        <fullName evidence="11">C2H2-type domain-containing protein</fullName>
    </recommendedName>
</protein>
<feature type="domain" description="C2H2-type" evidence="11">
    <location>
        <begin position="73"/>
        <end position="100"/>
    </location>
</feature>
<evidence type="ECO:0000256" key="3">
    <source>
        <dbReference type="ARBA" id="ARBA00022737"/>
    </source>
</evidence>
<keyword evidence="2" id="KW-0479">Metal-binding</keyword>
<dbReference type="InterPro" id="IPR050527">
    <property type="entry name" value="Snail/Krueppel_Znf"/>
</dbReference>
<dbReference type="Proteomes" id="UP001054945">
    <property type="component" value="Unassembled WGS sequence"/>
</dbReference>
<keyword evidence="13" id="KW-1185">Reference proteome</keyword>
<dbReference type="SMART" id="SM00355">
    <property type="entry name" value="ZnF_C2H2"/>
    <property type="match status" value="2"/>
</dbReference>
<gene>
    <name evidence="12" type="ORF">CEXT_274681</name>
</gene>
<name>A0AAV4RCJ6_CAEEX</name>
<dbReference type="AlphaFoldDB" id="A0AAV4RCJ6"/>
<evidence type="ECO:0000256" key="4">
    <source>
        <dbReference type="ARBA" id="ARBA00022771"/>
    </source>
</evidence>
<keyword evidence="8" id="KW-0539">Nucleus</keyword>
<keyword evidence="4 10" id="KW-0863">Zinc-finger</keyword>
<dbReference type="EMBL" id="BPLR01007668">
    <property type="protein sequence ID" value="GIY18734.1"/>
    <property type="molecule type" value="Genomic_DNA"/>
</dbReference>
<comment type="similarity">
    <text evidence="9">Belongs to the snail C2H2-type zinc-finger protein family.</text>
</comment>
<dbReference type="PROSITE" id="PS50157">
    <property type="entry name" value="ZINC_FINGER_C2H2_2"/>
    <property type="match status" value="2"/>
</dbReference>
<proteinExistence type="inferred from homology"/>
<evidence type="ECO:0000256" key="1">
    <source>
        <dbReference type="ARBA" id="ARBA00004123"/>
    </source>
</evidence>
<organism evidence="12 13">
    <name type="scientific">Caerostris extrusa</name>
    <name type="common">Bark spider</name>
    <name type="synonym">Caerostris bankana</name>
    <dbReference type="NCBI Taxonomy" id="172846"/>
    <lineage>
        <taxon>Eukaryota</taxon>
        <taxon>Metazoa</taxon>
        <taxon>Ecdysozoa</taxon>
        <taxon>Arthropoda</taxon>
        <taxon>Chelicerata</taxon>
        <taxon>Arachnida</taxon>
        <taxon>Araneae</taxon>
        <taxon>Araneomorphae</taxon>
        <taxon>Entelegynae</taxon>
        <taxon>Araneoidea</taxon>
        <taxon>Araneidae</taxon>
        <taxon>Caerostris</taxon>
    </lineage>
</organism>
<evidence type="ECO:0000256" key="6">
    <source>
        <dbReference type="ARBA" id="ARBA00023015"/>
    </source>
</evidence>
<dbReference type="PANTHER" id="PTHR24388">
    <property type="entry name" value="ZINC FINGER PROTEIN"/>
    <property type="match status" value="1"/>
</dbReference>
<evidence type="ECO:0000256" key="2">
    <source>
        <dbReference type="ARBA" id="ARBA00022723"/>
    </source>
</evidence>
<dbReference type="Pfam" id="PF00096">
    <property type="entry name" value="zf-C2H2"/>
    <property type="match status" value="1"/>
</dbReference>
<keyword evidence="7" id="KW-0804">Transcription</keyword>
<accession>A0AAV4RCJ6</accession>
<dbReference type="FunFam" id="3.30.160.60:FF:000130">
    <property type="entry name" value="Spalt-like transcription factor 4"/>
    <property type="match status" value="1"/>
</dbReference>
<dbReference type="PANTHER" id="PTHR24388:SF54">
    <property type="entry name" value="PROTEIN ESCARGOT"/>
    <property type="match status" value="1"/>
</dbReference>
<keyword evidence="5" id="KW-0862">Zinc</keyword>
<dbReference type="GO" id="GO:0000981">
    <property type="term" value="F:DNA-binding transcription factor activity, RNA polymerase II-specific"/>
    <property type="evidence" value="ECO:0007669"/>
    <property type="project" value="TreeGrafter"/>
</dbReference>
<dbReference type="GO" id="GO:0005634">
    <property type="term" value="C:nucleus"/>
    <property type="evidence" value="ECO:0007669"/>
    <property type="project" value="UniProtKB-SubCell"/>
</dbReference>
<dbReference type="InterPro" id="IPR036236">
    <property type="entry name" value="Znf_C2H2_sf"/>
</dbReference>
<evidence type="ECO:0000313" key="12">
    <source>
        <dbReference type="EMBL" id="GIY18734.1"/>
    </source>
</evidence>
<evidence type="ECO:0000256" key="7">
    <source>
        <dbReference type="ARBA" id="ARBA00023163"/>
    </source>
</evidence>
<evidence type="ECO:0000256" key="5">
    <source>
        <dbReference type="ARBA" id="ARBA00022833"/>
    </source>
</evidence>
<dbReference type="SUPFAM" id="SSF57667">
    <property type="entry name" value="beta-beta-alpha zinc fingers"/>
    <property type="match status" value="1"/>
</dbReference>
<evidence type="ECO:0000256" key="9">
    <source>
        <dbReference type="ARBA" id="ARBA00037948"/>
    </source>
</evidence>
<dbReference type="GO" id="GO:0000978">
    <property type="term" value="F:RNA polymerase II cis-regulatory region sequence-specific DNA binding"/>
    <property type="evidence" value="ECO:0007669"/>
    <property type="project" value="TreeGrafter"/>
</dbReference>
<reference evidence="12 13" key="1">
    <citation type="submission" date="2021-06" db="EMBL/GenBank/DDBJ databases">
        <title>Caerostris extrusa draft genome.</title>
        <authorList>
            <person name="Kono N."/>
            <person name="Arakawa K."/>
        </authorList>
    </citation>
    <scope>NUCLEOTIDE SEQUENCE [LARGE SCALE GENOMIC DNA]</scope>
</reference>
<dbReference type="GO" id="GO:0008270">
    <property type="term" value="F:zinc ion binding"/>
    <property type="evidence" value="ECO:0007669"/>
    <property type="project" value="UniProtKB-KW"/>
</dbReference>
<comment type="caution">
    <text evidence="12">The sequence shown here is derived from an EMBL/GenBank/DDBJ whole genome shotgun (WGS) entry which is preliminary data.</text>
</comment>
<evidence type="ECO:0000259" key="11">
    <source>
        <dbReference type="PROSITE" id="PS50157"/>
    </source>
</evidence>
<evidence type="ECO:0000256" key="8">
    <source>
        <dbReference type="ARBA" id="ARBA00023242"/>
    </source>
</evidence>
<keyword evidence="6" id="KW-0805">Transcription regulation</keyword>
<keyword evidence="3" id="KW-0677">Repeat</keyword>
<dbReference type="InterPro" id="IPR013087">
    <property type="entry name" value="Znf_C2H2_type"/>
</dbReference>